<dbReference type="PANTHER" id="PTHR24345">
    <property type="entry name" value="SERINE/THREONINE-PROTEIN KINASE PLK"/>
    <property type="match status" value="1"/>
</dbReference>
<reference evidence="5" key="1">
    <citation type="journal article" date="2019" name="Int. J. Syst. Evol. Microbiol.">
        <title>The Global Catalogue of Microorganisms (GCM) 10K type strain sequencing project: providing services to taxonomists for standard genome sequencing and annotation.</title>
        <authorList>
            <consortium name="The Broad Institute Genomics Platform"/>
            <consortium name="The Broad Institute Genome Sequencing Center for Infectious Disease"/>
            <person name="Wu L."/>
            <person name="Ma J."/>
        </authorList>
    </citation>
    <scope>NUCLEOTIDE SEQUENCE [LARGE SCALE GENOMIC DNA]</scope>
    <source>
        <strain evidence="5">KCTC 52438</strain>
    </source>
</reference>
<dbReference type="PROSITE" id="PS50011">
    <property type="entry name" value="PROTEIN_KINASE_DOM"/>
    <property type="match status" value="1"/>
</dbReference>
<dbReference type="Gene3D" id="3.60.40.10">
    <property type="entry name" value="PPM-type phosphatase domain"/>
    <property type="match status" value="1"/>
</dbReference>
<sequence>MSEWHLHADAKFTVGQRSEAGVKPENEDAIGIRIPEGPLLSNKGAVAIIADGVSAAEAGKEASETCVRNFLYDYYSTPETWGVKKSTTKVLTALNRWLYGQGRHFIDAGKGYVSTLSCIIFKSQTATIFHVGDSRIYRLRGNEFEQLTRDHTTYISDNQSYLARAMGLDVNLDVDCRVLDVEAGDLFLLSTDGIHDFVKSKDLRAVMEAAQAHQSKDPEHNSLEDYCQQLIEFALENNSNDNLSCQLVRVDALPQQDVNDVTQKLTELPFPPYLEEGMILDGYRIEKELHASNRSQLYRVIDTETDKVLTMKTPSVNYEDDPAYIERFVMESWIGSRIQNPHVVKVVESTRRKSCLYYLTEYVEGITLERWINEHPKPHIEEVLYIFEQVIKGVRAFHRRETLHQDLKPGNIMLDRNGEAKIIDFGSCHAKGIAEITSPIEQDGILGTAGYSSPETVLEFKSSIRSEVFSLGVILYEMLSGTEPYNGKLNHCRTKQSYSKLRYTPTYELNPLVPFWIDGAIQKAMSLDPMDRHQDVSELLYEVQHPNPNYKKQNKAALIEKNPVVFWQVLSLVLFIAFCVALYF</sequence>
<name>A0ABV7HFY4_9GAMM</name>
<evidence type="ECO:0000313" key="4">
    <source>
        <dbReference type="EMBL" id="MFC3151528.1"/>
    </source>
</evidence>
<dbReference type="CDD" id="cd00143">
    <property type="entry name" value="PP2Cc"/>
    <property type="match status" value="1"/>
</dbReference>
<gene>
    <name evidence="4" type="ORF">ACFOEK_10865</name>
</gene>
<dbReference type="RefSeq" id="WP_386720458.1">
    <property type="nucleotide sequence ID" value="NZ_JBHRSZ010000004.1"/>
</dbReference>
<dbReference type="InterPro" id="IPR036457">
    <property type="entry name" value="PPM-type-like_dom_sf"/>
</dbReference>
<dbReference type="Proteomes" id="UP001595476">
    <property type="component" value="Unassembled WGS sequence"/>
</dbReference>
<dbReference type="GO" id="GO:0016301">
    <property type="term" value="F:kinase activity"/>
    <property type="evidence" value="ECO:0007669"/>
    <property type="project" value="UniProtKB-KW"/>
</dbReference>
<feature type="transmembrane region" description="Helical" evidence="1">
    <location>
        <begin position="564"/>
        <end position="583"/>
    </location>
</feature>
<dbReference type="SMART" id="SM00331">
    <property type="entry name" value="PP2C_SIG"/>
    <property type="match status" value="1"/>
</dbReference>
<keyword evidence="1" id="KW-0472">Membrane</keyword>
<dbReference type="InterPro" id="IPR001932">
    <property type="entry name" value="PPM-type_phosphatase-like_dom"/>
</dbReference>
<evidence type="ECO:0000313" key="5">
    <source>
        <dbReference type="Proteomes" id="UP001595476"/>
    </source>
</evidence>
<organism evidence="4 5">
    <name type="scientific">Litoribrevibacter euphylliae</name>
    <dbReference type="NCBI Taxonomy" id="1834034"/>
    <lineage>
        <taxon>Bacteria</taxon>
        <taxon>Pseudomonadati</taxon>
        <taxon>Pseudomonadota</taxon>
        <taxon>Gammaproteobacteria</taxon>
        <taxon>Oceanospirillales</taxon>
        <taxon>Oceanospirillaceae</taxon>
        <taxon>Litoribrevibacter</taxon>
    </lineage>
</organism>
<evidence type="ECO:0000256" key="1">
    <source>
        <dbReference type="SAM" id="Phobius"/>
    </source>
</evidence>
<keyword evidence="1" id="KW-0812">Transmembrane</keyword>
<dbReference type="SUPFAM" id="SSF81606">
    <property type="entry name" value="PP2C-like"/>
    <property type="match status" value="1"/>
</dbReference>
<keyword evidence="5" id="KW-1185">Reference proteome</keyword>
<dbReference type="InterPro" id="IPR011009">
    <property type="entry name" value="Kinase-like_dom_sf"/>
</dbReference>
<dbReference type="CDD" id="cd14014">
    <property type="entry name" value="STKc_PknB_like"/>
    <property type="match status" value="1"/>
</dbReference>
<feature type="domain" description="PPM-type phosphatase" evidence="3">
    <location>
        <begin position="13"/>
        <end position="250"/>
    </location>
</feature>
<dbReference type="EMBL" id="JBHRSZ010000004">
    <property type="protein sequence ID" value="MFC3151528.1"/>
    <property type="molecule type" value="Genomic_DNA"/>
</dbReference>
<dbReference type="SMART" id="SM00332">
    <property type="entry name" value="PP2Cc"/>
    <property type="match status" value="1"/>
</dbReference>
<dbReference type="InterPro" id="IPR000719">
    <property type="entry name" value="Prot_kinase_dom"/>
</dbReference>
<dbReference type="SUPFAM" id="SSF56112">
    <property type="entry name" value="Protein kinase-like (PK-like)"/>
    <property type="match status" value="1"/>
</dbReference>
<feature type="domain" description="Protein kinase" evidence="2">
    <location>
        <begin position="283"/>
        <end position="565"/>
    </location>
</feature>
<keyword evidence="1" id="KW-1133">Transmembrane helix</keyword>
<accession>A0ABV7HFY4</accession>
<dbReference type="Pfam" id="PF00069">
    <property type="entry name" value="Pkinase"/>
    <property type="match status" value="1"/>
</dbReference>
<proteinExistence type="predicted"/>
<evidence type="ECO:0000259" key="3">
    <source>
        <dbReference type="PROSITE" id="PS51746"/>
    </source>
</evidence>
<keyword evidence="4" id="KW-0808">Transferase</keyword>
<keyword evidence="4" id="KW-0418">Kinase</keyword>
<dbReference type="PROSITE" id="PS51746">
    <property type="entry name" value="PPM_2"/>
    <property type="match status" value="1"/>
</dbReference>
<dbReference type="Pfam" id="PF13672">
    <property type="entry name" value="PP2C_2"/>
    <property type="match status" value="1"/>
</dbReference>
<evidence type="ECO:0000259" key="2">
    <source>
        <dbReference type="PROSITE" id="PS50011"/>
    </source>
</evidence>
<dbReference type="SMART" id="SM00220">
    <property type="entry name" value="S_TKc"/>
    <property type="match status" value="1"/>
</dbReference>
<comment type="caution">
    <text evidence="4">The sequence shown here is derived from an EMBL/GenBank/DDBJ whole genome shotgun (WGS) entry which is preliminary data.</text>
</comment>
<dbReference type="Gene3D" id="1.10.510.10">
    <property type="entry name" value="Transferase(Phosphotransferase) domain 1"/>
    <property type="match status" value="1"/>
</dbReference>
<protein>
    <submittedName>
        <fullName evidence="4">Protein kinase</fullName>
    </submittedName>
</protein>